<evidence type="ECO:0000313" key="4">
    <source>
        <dbReference type="EMBL" id="KIM42837.1"/>
    </source>
</evidence>
<dbReference type="InterPro" id="IPR000719">
    <property type="entry name" value="Prot_kinase_dom"/>
</dbReference>
<evidence type="ECO:0000256" key="2">
    <source>
        <dbReference type="SAM" id="MobiDB-lite"/>
    </source>
</evidence>
<dbReference type="OrthoDB" id="2523927at2759"/>
<feature type="domain" description="Protein kinase" evidence="3">
    <location>
        <begin position="475"/>
        <end position="666"/>
    </location>
</feature>
<reference evidence="5" key="2">
    <citation type="submission" date="2015-01" db="EMBL/GenBank/DDBJ databases">
        <title>Evolutionary Origins and Diversification of the Mycorrhizal Mutualists.</title>
        <authorList>
            <consortium name="DOE Joint Genome Institute"/>
            <consortium name="Mycorrhizal Genomics Consortium"/>
            <person name="Kohler A."/>
            <person name="Kuo A."/>
            <person name="Nagy L.G."/>
            <person name="Floudas D."/>
            <person name="Copeland A."/>
            <person name="Barry K.W."/>
            <person name="Cichocki N."/>
            <person name="Veneault-Fourrey C."/>
            <person name="LaButti K."/>
            <person name="Lindquist E.A."/>
            <person name="Lipzen A."/>
            <person name="Lundell T."/>
            <person name="Morin E."/>
            <person name="Murat C."/>
            <person name="Riley R."/>
            <person name="Ohm R."/>
            <person name="Sun H."/>
            <person name="Tunlid A."/>
            <person name="Henrissat B."/>
            <person name="Grigoriev I.V."/>
            <person name="Hibbett D.S."/>
            <person name="Martin F."/>
        </authorList>
    </citation>
    <scope>NUCLEOTIDE SEQUENCE [LARGE SCALE GENOMIC DNA]</scope>
    <source>
        <strain evidence="5">h7</strain>
    </source>
</reference>
<feature type="region of interest" description="Disordered" evidence="2">
    <location>
        <begin position="372"/>
        <end position="414"/>
    </location>
</feature>
<organism evidence="4 5">
    <name type="scientific">Hebeloma cylindrosporum</name>
    <dbReference type="NCBI Taxonomy" id="76867"/>
    <lineage>
        <taxon>Eukaryota</taxon>
        <taxon>Fungi</taxon>
        <taxon>Dikarya</taxon>
        <taxon>Basidiomycota</taxon>
        <taxon>Agaricomycotina</taxon>
        <taxon>Agaricomycetes</taxon>
        <taxon>Agaricomycetidae</taxon>
        <taxon>Agaricales</taxon>
        <taxon>Agaricineae</taxon>
        <taxon>Hymenogastraceae</taxon>
        <taxon>Hebeloma</taxon>
    </lineage>
</organism>
<dbReference type="InterPro" id="IPR011009">
    <property type="entry name" value="Kinase-like_dom_sf"/>
</dbReference>
<dbReference type="AlphaFoldDB" id="A0A0C2YP67"/>
<dbReference type="STRING" id="686832.A0A0C2YP67"/>
<dbReference type="SUPFAM" id="SSF56112">
    <property type="entry name" value="Protein kinase-like (PK-like)"/>
    <property type="match status" value="1"/>
</dbReference>
<dbReference type="PROSITE" id="PS00107">
    <property type="entry name" value="PROTEIN_KINASE_ATP"/>
    <property type="match status" value="1"/>
</dbReference>
<sequence length="666" mass="74691">MSTTSLNDEFSPVLKQAFAFSYPAQIRQVPRAGWPLLPPSTSPITFYDRHIASNLVLKHVVYLPSLVQQLSKGCDDFIATFLASGRNLNYPEGFVFQERDDHPEAFDDAHSINGYYLERIADVCIMFGSIFHFHPDCQSWSTLLNIQKNTNDGKPCFLGEAWLEVREEILEEDLQFSDGSEAEFLEGLGKDTMDKVRAIGRRYPRFATWEMFAMTDVGISLVKNATLSTTDFVWEFSRTLGSRTLSYSRVPPDTTVASQFIPALKAKRSRGSTKVVVTDSKKEPVTKTSASIRPSNAGTSLKQRGLYRPEPRYYIQHAWAKAVIHDSTFVMLHCGRYERIGIRNRASQTLYLSGLIDTDVLERYELATAPMKTAGSKRPATEEPAGAHIPKRRKTSPERIASETPLGDSGSNDEITKALGKKTLGLVSLQYGPYCSPTPASFIRIGSSCAPSLQPKPPRVQKLKAKYQTHEYFALMLGEPLGDGATGVVHPATLEIQVKDDGGAMSILKRNDLVFKLAFEEEQKTRLQHEFTVYTHFAKTKVAGVPIIHGLFRDPDSGTLAILMDNAGQNLREREKERTGERFPKQVSTTQEERQAFVAVMKSIHRAGIKHMDIRADNLVIHPETGKVAIIDFDRAKFPPENFDRYAEEMDCLEDLLDGRFTPDSY</sequence>
<dbReference type="Gene3D" id="1.10.510.10">
    <property type="entry name" value="Transferase(Phosphotransferase) domain 1"/>
    <property type="match status" value="1"/>
</dbReference>
<evidence type="ECO:0000259" key="3">
    <source>
        <dbReference type="PROSITE" id="PS50011"/>
    </source>
</evidence>
<gene>
    <name evidence="4" type="ORF">M413DRAFT_26819</name>
</gene>
<dbReference type="InterPro" id="IPR017441">
    <property type="entry name" value="Protein_kinase_ATP_BS"/>
</dbReference>
<accession>A0A0C2YP67</accession>
<feature type="binding site" evidence="1">
    <location>
        <position position="509"/>
    </location>
    <ligand>
        <name>ATP</name>
        <dbReference type="ChEBI" id="CHEBI:30616"/>
    </ligand>
</feature>
<keyword evidence="1" id="KW-0067">ATP-binding</keyword>
<reference evidence="4 5" key="1">
    <citation type="submission" date="2014-04" db="EMBL/GenBank/DDBJ databases">
        <authorList>
            <consortium name="DOE Joint Genome Institute"/>
            <person name="Kuo A."/>
            <person name="Gay G."/>
            <person name="Dore J."/>
            <person name="Kohler A."/>
            <person name="Nagy L.G."/>
            <person name="Floudas D."/>
            <person name="Copeland A."/>
            <person name="Barry K.W."/>
            <person name="Cichocki N."/>
            <person name="Veneault-Fourrey C."/>
            <person name="LaButti K."/>
            <person name="Lindquist E.A."/>
            <person name="Lipzen A."/>
            <person name="Lundell T."/>
            <person name="Morin E."/>
            <person name="Murat C."/>
            <person name="Sun H."/>
            <person name="Tunlid A."/>
            <person name="Henrissat B."/>
            <person name="Grigoriev I.V."/>
            <person name="Hibbett D.S."/>
            <person name="Martin F."/>
            <person name="Nordberg H.P."/>
            <person name="Cantor M.N."/>
            <person name="Hua S.X."/>
        </authorList>
    </citation>
    <scope>NUCLEOTIDE SEQUENCE [LARGE SCALE GENOMIC DNA]</scope>
    <source>
        <strain evidence="5">h7</strain>
    </source>
</reference>
<dbReference type="Pfam" id="PF06293">
    <property type="entry name" value="Kdo"/>
    <property type="match status" value="1"/>
</dbReference>
<evidence type="ECO:0000256" key="1">
    <source>
        <dbReference type="PROSITE-ProRule" id="PRU10141"/>
    </source>
</evidence>
<proteinExistence type="predicted"/>
<name>A0A0C2YP67_HEBCY</name>
<dbReference type="HOGENOM" id="CLU_004236_1_0_1"/>
<protein>
    <recommendedName>
        <fullName evidence="3">Protein kinase domain-containing protein</fullName>
    </recommendedName>
</protein>
<keyword evidence="1" id="KW-0547">Nucleotide-binding</keyword>
<evidence type="ECO:0000313" key="5">
    <source>
        <dbReference type="Proteomes" id="UP000053424"/>
    </source>
</evidence>
<dbReference type="GO" id="GO:0004672">
    <property type="term" value="F:protein kinase activity"/>
    <property type="evidence" value="ECO:0007669"/>
    <property type="project" value="InterPro"/>
</dbReference>
<dbReference type="EMBL" id="KN831777">
    <property type="protein sequence ID" value="KIM42837.1"/>
    <property type="molecule type" value="Genomic_DNA"/>
</dbReference>
<keyword evidence="5" id="KW-1185">Reference proteome</keyword>
<dbReference type="GO" id="GO:0005524">
    <property type="term" value="F:ATP binding"/>
    <property type="evidence" value="ECO:0007669"/>
    <property type="project" value="UniProtKB-UniRule"/>
</dbReference>
<dbReference type="PROSITE" id="PS50011">
    <property type="entry name" value="PROTEIN_KINASE_DOM"/>
    <property type="match status" value="1"/>
</dbReference>
<dbReference type="Proteomes" id="UP000053424">
    <property type="component" value="Unassembled WGS sequence"/>
</dbReference>